<comment type="caution">
    <text evidence="3">The sequence shown here is derived from an EMBL/GenBank/DDBJ whole genome shotgun (WGS) entry which is preliminary data.</text>
</comment>
<evidence type="ECO:0000256" key="1">
    <source>
        <dbReference type="SAM" id="Phobius"/>
    </source>
</evidence>
<evidence type="ECO:0000313" key="6">
    <source>
        <dbReference type="Proteomes" id="UP000194977"/>
    </source>
</evidence>
<accession>A0A242NJP6</accession>
<keyword evidence="1" id="KW-1133">Transmembrane helix</keyword>
<reference evidence="5 6" key="1">
    <citation type="submission" date="2017-03" db="EMBL/GenBank/DDBJ databases">
        <title>Comparative genomics of honeybee gut symbionts reveal geographically distinct and subgroup specific antibiotic resistance.</title>
        <authorList>
            <person name="Ludvigsen J."/>
            <person name="Porcellato D."/>
            <person name="Labee-Lund T.M."/>
            <person name="Amdam G.V."/>
            <person name="Rudi K."/>
        </authorList>
    </citation>
    <scope>NUCLEOTIDE SEQUENCE [LARGE SCALE GENOMIC DNA]</scope>
    <source>
        <strain evidence="3 6">A-7-12</strain>
        <strain evidence="4 5">A-9-12</strain>
    </source>
</reference>
<protein>
    <recommendedName>
        <fullName evidence="2">VWFA domain-containing protein</fullName>
    </recommendedName>
</protein>
<keyword evidence="1" id="KW-0472">Membrane</keyword>
<dbReference type="EMBL" id="NART01000013">
    <property type="protein sequence ID" value="OTQ10730.1"/>
    <property type="molecule type" value="Genomic_DNA"/>
</dbReference>
<evidence type="ECO:0000313" key="5">
    <source>
        <dbReference type="Proteomes" id="UP000194800"/>
    </source>
</evidence>
<proteinExistence type="predicted"/>
<evidence type="ECO:0000313" key="4">
    <source>
        <dbReference type="EMBL" id="OTQ10730.1"/>
    </source>
</evidence>
<feature type="domain" description="VWFA" evidence="2">
    <location>
        <begin position="267"/>
        <end position="476"/>
    </location>
</feature>
<organism evidence="3 6">
    <name type="scientific">Gilliamella apicola</name>
    <dbReference type="NCBI Taxonomy" id="1196095"/>
    <lineage>
        <taxon>Bacteria</taxon>
        <taxon>Pseudomonadati</taxon>
        <taxon>Pseudomonadota</taxon>
        <taxon>Gammaproteobacteria</taxon>
        <taxon>Orbales</taxon>
        <taxon>Orbaceae</taxon>
        <taxon>Gilliamella</taxon>
    </lineage>
</organism>
<evidence type="ECO:0000259" key="2">
    <source>
        <dbReference type="SMART" id="SM00327"/>
    </source>
</evidence>
<dbReference type="AlphaFoldDB" id="A0A242NJP6"/>
<sequence length="490" mass="55358">MQRITRVKVDDNNPSKLILLDQYNLILSLLKPYLTERTFSIFAIPKLIDNNQYLAWYTNLEGQPIRVNSIADDSVKQKITETLQVRINDLETSIKTIILDEEQQKLITSWLPRIKSLANEIFVINDEPVIIYSLDEPVLPKPVITEPVISRKPFWRWWNILLLGLLLLATLGALLFFFYPFNKKERVETIPQITIIPPVLIKKPVPEPIVEPSKEEPKSVEKLEPAKSSIEDKKQNIKIEVAPKPVPKVKNPPNCITKEEIKNNPNPSKMIIVFDNSLSMTATLAEPPSEVEQFFQYLSYGYPSYMSEQDKIKYYNKMTRLPSRLSASKKVALSSIDKIQPNIGISLVTLNHCPAANATQFYDYSSRSILKNNINRLNPSAVGGGGTPLYSGLEKASSMLDGVKREDYILIISDGEDNCSKNNICTLANYIATKKPKLKINIVDIAGEHKIDCVANMTGGKVYIAQSPKDMIKQMNKAVSDLKVDRPVCQ</sequence>
<dbReference type="OrthoDB" id="5755451at2"/>
<dbReference type="SMART" id="SM00327">
    <property type="entry name" value="VWA"/>
    <property type="match status" value="1"/>
</dbReference>
<dbReference type="SUPFAM" id="SSF53300">
    <property type="entry name" value="vWA-like"/>
    <property type="match status" value="1"/>
</dbReference>
<keyword evidence="1" id="KW-0812">Transmembrane</keyword>
<dbReference type="InterPro" id="IPR002035">
    <property type="entry name" value="VWF_A"/>
</dbReference>
<dbReference type="RefSeq" id="WP_086271420.1">
    <property type="nucleotide sequence ID" value="NZ_MZNE01000001.1"/>
</dbReference>
<evidence type="ECO:0000313" key="3">
    <source>
        <dbReference type="EMBL" id="OTQ00502.1"/>
    </source>
</evidence>
<dbReference type="Gene3D" id="3.40.50.410">
    <property type="entry name" value="von Willebrand factor, type A domain"/>
    <property type="match status" value="1"/>
</dbReference>
<feature type="transmembrane region" description="Helical" evidence="1">
    <location>
        <begin position="160"/>
        <end position="181"/>
    </location>
</feature>
<dbReference type="InterPro" id="IPR036465">
    <property type="entry name" value="vWFA_dom_sf"/>
</dbReference>
<keyword evidence="5" id="KW-1185">Reference proteome</keyword>
<gene>
    <name evidence="4" type="ORF">B6C91_04580</name>
    <name evidence="3" type="ORF">B6D08_04030</name>
</gene>
<name>A0A242NJP6_9GAMM</name>
<dbReference type="Proteomes" id="UP000194800">
    <property type="component" value="Unassembled WGS sequence"/>
</dbReference>
<dbReference type="Proteomes" id="UP000194977">
    <property type="component" value="Unassembled WGS sequence"/>
</dbReference>
<dbReference type="EMBL" id="NARP01000008">
    <property type="protein sequence ID" value="OTQ00502.1"/>
    <property type="molecule type" value="Genomic_DNA"/>
</dbReference>